<keyword evidence="4" id="KW-1185">Reference proteome</keyword>
<feature type="region of interest" description="Disordered" evidence="2">
    <location>
        <begin position="49"/>
        <end position="118"/>
    </location>
</feature>
<feature type="compositionally biased region" description="Polar residues" evidence="2">
    <location>
        <begin position="72"/>
        <end position="98"/>
    </location>
</feature>
<accession>A0ABD1PH41</accession>
<evidence type="ECO:0000313" key="3">
    <source>
        <dbReference type="EMBL" id="KAL2461891.1"/>
    </source>
</evidence>
<feature type="coiled-coil region" evidence="1">
    <location>
        <begin position="339"/>
        <end position="373"/>
    </location>
</feature>
<proteinExistence type="predicted"/>
<evidence type="ECO:0000256" key="2">
    <source>
        <dbReference type="SAM" id="MobiDB-lite"/>
    </source>
</evidence>
<protein>
    <recommendedName>
        <fullName evidence="5">Transposase</fullName>
    </recommendedName>
</protein>
<evidence type="ECO:0008006" key="5">
    <source>
        <dbReference type="Google" id="ProtNLM"/>
    </source>
</evidence>
<name>A0ABD1PH41_9LAMI</name>
<dbReference type="PANTHER" id="PTHR33499:SF11">
    <property type="entry name" value="NO APICAL MERISTEM-ASSOCIATED C-TERMINAL DOMAIN-CONTAINING PROTEIN"/>
    <property type="match status" value="1"/>
</dbReference>
<gene>
    <name evidence="3" type="ORF">Adt_45311</name>
</gene>
<evidence type="ECO:0000256" key="1">
    <source>
        <dbReference type="SAM" id="Coils"/>
    </source>
</evidence>
<dbReference type="EMBL" id="JBFOLK010000014">
    <property type="protein sequence ID" value="KAL2461891.1"/>
    <property type="molecule type" value="Genomic_DNA"/>
</dbReference>
<reference evidence="4" key="1">
    <citation type="submission" date="2024-07" db="EMBL/GenBank/DDBJ databases">
        <title>Two chromosome-level genome assemblies of Korean endemic species Abeliophyllum distichum and Forsythia ovata (Oleaceae).</title>
        <authorList>
            <person name="Jang H."/>
        </authorList>
    </citation>
    <scope>NUCLEOTIDE SEQUENCE [LARGE SCALE GENOMIC DNA]</scope>
</reference>
<dbReference type="AlphaFoldDB" id="A0ABD1PH41"/>
<keyword evidence="1" id="KW-0175">Coiled coil</keyword>
<evidence type="ECO:0000313" key="4">
    <source>
        <dbReference type="Proteomes" id="UP001604336"/>
    </source>
</evidence>
<dbReference type="PANTHER" id="PTHR33499">
    <property type="entry name" value="OS12G0282400 PROTEIN-RELATED"/>
    <property type="match status" value="1"/>
</dbReference>
<dbReference type="Proteomes" id="UP001604336">
    <property type="component" value="Unassembled WGS sequence"/>
</dbReference>
<organism evidence="3 4">
    <name type="scientific">Abeliophyllum distichum</name>
    <dbReference type="NCBI Taxonomy" id="126358"/>
    <lineage>
        <taxon>Eukaryota</taxon>
        <taxon>Viridiplantae</taxon>
        <taxon>Streptophyta</taxon>
        <taxon>Embryophyta</taxon>
        <taxon>Tracheophyta</taxon>
        <taxon>Spermatophyta</taxon>
        <taxon>Magnoliopsida</taxon>
        <taxon>eudicotyledons</taxon>
        <taxon>Gunneridae</taxon>
        <taxon>Pentapetalae</taxon>
        <taxon>asterids</taxon>
        <taxon>lamiids</taxon>
        <taxon>Lamiales</taxon>
        <taxon>Oleaceae</taxon>
        <taxon>Forsythieae</taxon>
        <taxon>Abeliophyllum</taxon>
    </lineage>
</organism>
<sequence>MASRTRPGKKNIVVATPCELTTEVPSSKASCKGSLSMTNRQAKISTTSFQTTNVQAPTPLPHPLHVPAPLSQPHTQAPSQRISPHATTLAPQTTCNSADSDHSLKRKGRGPTRGKGTDNIVAAAGKISLDISKKSGRAIGNQQARLASECGYIVRSFAPLRYKRWIDIPKEEKNTLYDRVLAKFNLDLTVEHVIKCVNDTLARRYPDYRCRLKEKYFNGKLFDDAMKNCPSDVKQVDWDWLCEYWSTPEFQRAITKDSARGEIDLYYETHYNENKGWVNDEARTRYERMLEIKEQHILEESQAPTEFEIMQEVLGKCRGYIRGLGHGPKPASSHGTIDLTATDTESIALREKIEKQEQELVDVRAKLSQFETLMQTIISGQVGTSSQPSMPSPTDHI</sequence>
<comment type="caution">
    <text evidence="3">The sequence shown here is derived from an EMBL/GenBank/DDBJ whole genome shotgun (WGS) entry which is preliminary data.</text>
</comment>